<sequence length="174" mass="19961">MRIIAALLMLGQLSISFAEPLTHEMKNFMRLAAAKNGDQYGFTKEDAQQYLGITWGKSPRRGAIYESTQHLTNDADQPTFEYSANRGTRILTLYFTEPVKPFVKAIERLRGFEAAWFPRQQANGLPIHYFEGKNPSEFIPTRKLWIRIYECADKPQTPCIRRAQLIFAKPGAVF</sequence>
<evidence type="ECO:0000313" key="2">
    <source>
        <dbReference type="EMBL" id="MBS7823846.1"/>
    </source>
</evidence>
<comment type="caution">
    <text evidence="2">The sequence shown here is derived from an EMBL/GenBank/DDBJ whole genome shotgun (WGS) entry which is preliminary data.</text>
</comment>
<keyword evidence="1" id="KW-0732">Signal</keyword>
<name>A0AB35BWJ1_9GAMM</name>
<protein>
    <submittedName>
        <fullName evidence="2">Uncharacterized protein</fullName>
    </submittedName>
</protein>
<dbReference type="RefSeq" id="WP_094493437.1">
    <property type="nucleotide sequence ID" value="NZ_JAGIBT010000001.1"/>
</dbReference>
<organism evidence="2 3">
    <name type="scientific">Wohlfahrtiimonas chitiniclastica</name>
    <dbReference type="NCBI Taxonomy" id="400946"/>
    <lineage>
        <taxon>Bacteria</taxon>
        <taxon>Pseudomonadati</taxon>
        <taxon>Pseudomonadota</taxon>
        <taxon>Gammaproteobacteria</taxon>
        <taxon>Cardiobacteriales</taxon>
        <taxon>Ignatzschineriaceae</taxon>
        <taxon>Wohlfahrtiimonas</taxon>
    </lineage>
</organism>
<dbReference type="EMBL" id="JAGIBU010000001">
    <property type="protein sequence ID" value="MBS7823846.1"/>
    <property type="molecule type" value="Genomic_DNA"/>
</dbReference>
<feature type="chain" id="PRO_5044217732" evidence="1">
    <location>
        <begin position="19"/>
        <end position="174"/>
    </location>
</feature>
<accession>A0AB35BWJ1</accession>
<proteinExistence type="predicted"/>
<evidence type="ECO:0000313" key="3">
    <source>
        <dbReference type="Proteomes" id="UP000680020"/>
    </source>
</evidence>
<gene>
    <name evidence="2" type="ORF">J7561_01355</name>
</gene>
<dbReference type="Proteomes" id="UP000680020">
    <property type="component" value="Unassembled WGS sequence"/>
</dbReference>
<feature type="signal peptide" evidence="1">
    <location>
        <begin position="1"/>
        <end position="18"/>
    </location>
</feature>
<dbReference type="AlphaFoldDB" id="A0AB35BWJ1"/>
<reference evidence="2" key="1">
    <citation type="submission" date="2021-03" db="EMBL/GenBank/DDBJ databases">
        <title>Identification and antibiotic profiling of Wohlfahrtiimonas chitiniclastica, an underestimated human pathogen.</title>
        <authorList>
            <person name="Kopf A."/>
            <person name="Bunk B."/>
            <person name="Coldewey S."/>
            <person name="Gunzer F."/>
            <person name="Riedel T."/>
            <person name="Schroettner P."/>
        </authorList>
    </citation>
    <scope>NUCLEOTIDE SEQUENCE</scope>
    <source>
        <strain evidence="2">DSM 100917</strain>
    </source>
</reference>
<evidence type="ECO:0000256" key="1">
    <source>
        <dbReference type="SAM" id="SignalP"/>
    </source>
</evidence>